<comment type="caution">
    <text evidence="1">The sequence shown here is derived from an EMBL/GenBank/DDBJ whole genome shotgun (WGS) entry which is preliminary data.</text>
</comment>
<dbReference type="EMBL" id="RCUW01000003">
    <property type="protein sequence ID" value="RLP70065.1"/>
    <property type="molecule type" value="Genomic_DNA"/>
</dbReference>
<organism evidence="1 2">
    <name type="scientific">Mycetocola reblochoni</name>
    <dbReference type="NCBI Taxonomy" id="331618"/>
    <lineage>
        <taxon>Bacteria</taxon>
        <taxon>Bacillati</taxon>
        <taxon>Actinomycetota</taxon>
        <taxon>Actinomycetes</taxon>
        <taxon>Micrococcales</taxon>
        <taxon>Microbacteriaceae</taxon>
        <taxon>Mycetocola</taxon>
    </lineage>
</organism>
<dbReference type="Proteomes" id="UP000275395">
    <property type="component" value="Unassembled WGS sequence"/>
</dbReference>
<evidence type="ECO:0000313" key="2">
    <source>
        <dbReference type="Proteomes" id="UP000275395"/>
    </source>
</evidence>
<reference evidence="1 2" key="1">
    <citation type="submission" date="2018-10" db="EMBL/GenBank/DDBJ databases">
        <authorList>
            <person name="Li J."/>
        </authorList>
    </citation>
    <scope>NUCLEOTIDE SEQUENCE [LARGE SCALE GENOMIC DNA]</scope>
    <source>
        <strain evidence="1 2">JCM 30549</strain>
    </source>
</reference>
<protein>
    <submittedName>
        <fullName evidence="1">Uncharacterized protein</fullName>
    </submittedName>
</protein>
<name>A0A3L6ZQZ5_9MICO</name>
<accession>A0A3L6ZQZ5</accession>
<dbReference type="AlphaFoldDB" id="A0A3L6ZQZ5"/>
<sequence length="60" mass="6099">MSQLDQIINGQPTTGTPVATVFTMTSVVSVETAHDALALADALITAAGMVNRINTQAVAA</sequence>
<gene>
    <name evidence="1" type="ORF">D9V30_05205</name>
</gene>
<evidence type="ECO:0000313" key="1">
    <source>
        <dbReference type="EMBL" id="RLP70065.1"/>
    </source>
</evidence>
<proteinExistence type="predicted"/>